<dbReference type="GO" id="GO:0008410">
    <property type="term" value="F:CoA-transferase activity"/>
    <property type="evidence" value="ECO:0007669"/>
    <property type="project" value="TreeGrafter"/>
</dbReference>
<evidence type="ECO:0000313" key="2">
    <source>
        <dbReference type="EMBL" id="MBN9669027.1"/>
    </source>
</evidence>
<gene>
    <name evidence="2" type="ORF">JF539_01680</name>
</gene>
<dbReference type="SUPFAM" id="SSF89796">
    <property type="entry name" value="CoA-transferase family III (CaiB/BaiF)"/>
    <property type="match status" value="1"/>
</dbReference>
<dbReference type="Gene3D" id="3.40.50.10540">
    <property type="entry name" value="Crotonobetainyl-coa:carnitine coa-transferase, domain 1"/>
    <property type="match status" value="1"/>
</dbReference>
<evidence type="ECO:0000313" key="3">
    <source>
        <dbReference type="Proteomes" id="UP000664096"/>
    </source>
</evidence>
<name>A0A939J205_9HYPH</name>
<dbReference type="EMBL" id="JAEKJZ010000001">
    <property type="protein sequence ID" value="MBN9669027.1"/>
    <property type="molecule type" value="Genomic_DNA"/>
</dbReference>
<dbReference type="Gene3D" id="3.30.1540.10">
    <property type="entry name" value="formyl-coa transferase, domain 3"/>
    <property type="match status" value="1"/>
</dbReference>
<dbReference type="PANTHER" id="PTHR48207:SF3">
    <property type="entry name" value="SUCCINATE--HYDROXYMETHYLGLUTARATE COA-TRANSFERASE"/>
    <property type="match status" value="1"/>
</dbReference>
<organism evidence="2 3">
    <name type="scientific">Roseibium aggregatum</name>
    <dbReference type="NCBI Taxonomy" id="187304"/>
    <lineage>
        <taxon>Bacteria</taxon>
        <taxon>Pseudomonadati</taxon>
        <taxon>Pseudomonadota</taxon>
        <taxon>Alphaproteobacteria</taxon>
        <taxon>Hyphomicrobiales</taxon>
        <taxon>Stappiaceae</taxon>
        <taxon>Roseibium</taxon>
    </lineage>
</organism>
<dbReference type="Pfam" id="PF02515">
    <property type="entry name" value="CoA_transf_3"/>
    <property type="match status" value="1"/>
</dbReference>
<reference evidence="2" key="1">
    <citation type="submission" date="2020-12" db="EMBL/GenBank/DDBJ databases">
        <title>Oil enriched cultivation method for isolating marine PHA-producing bacteria.</title>
        <authorList>
            <person name="Zheng W."/>
            <person name="Yu S."/>
            <person name="Huang Y."/>
        </authorList>
    </citation>
    <scope>NUCLEOTIDE SEQUENCE</scope>
    <source>
        <strain evidence="2">SY-2-12</strain>
    </source>
</reference>
<dbReference type="InterPro" id="IPR050483">
    <property type="entry name" value="CoA-transferase_III_domain"/>
</dbReference>
<dbReference type="AlphaFoldDB" id="A0A939J205"/>
<protein>
    <submittedName>
        <fullName evidence="2">CoA transferase</fullName>
    </submittedName>
</protein>
<dbReference type="InterPro" id="IPR003673">
    <property type="entry name" value="CoA-Trfase_fam_III"/>
</dbReference>
<sequence>MSDSNQPETGRRGPLSGVRVLDFSRILSGPYASMVLADLGAEVIKVEPVGSGDETRNFPPFKGPLSHYYIALNRSKKSLALDLKSPRGNKIARDLAGHCDIVLENFRPGVMERLGLDYETLSADRPELIYCSITGFGDDSPLANKPAFDIVAQALSGIMSVNREPGAAPNKLGLPLGDMAGSIFSVFGILAALVERGRTGRGQKVDVAMLDGLIAMLGYLSQIFFVTGTAPQPIGTQHPSIVPYGSFKTRDGHVIVACLTERFWINFAECLGLSHLTKDPRFVLYQDRLANRDQLEPLISERMRQDTTAYWLDRLAEFDVPNAPILDVAEALQQEHVQKRGLVEKVSHPVVGEMDLVGNPIRFGNARQAPSTAPSLLGEDSYSVLKQYLDLEQEELQDLASEGIVQFGDRKMDGL</sequence>
<comment type="caution">
    <text evidence="2">The sequence shown here is derived from an EMBL/GenBank/DDBJ whole genome shotgun (WGS) entry which is preliminary data.</text>
</comment>
<dbReference type="Proteomes" id="UP000664096">
    <property type="component" value="Unassembled WGS sequence"/>
</dbReference>
<dbReference type="InterPro" id="IPR023606">
    <property type="entry name" value="CoA-Trfase_III_dom_1_sf"/>
</dbReference>
<dbReference type="InterPro" id="IPR044855">
    <property type="entry name" value="CoA-Trfase_III_dom3_sf"/>
</dbReference>
<keyword evidence="1 2" id="KW-0808">Transferase</keyword>
<dbReference type="RefSeq" id="WP_207138567.1">
    <property type="nucleotide sequence ID" value="NZ_JAEKJZ010000001.1"/>
</dbReference>
<accession>A0A939J205</accession>
<evidence type="ECO:0000256" key="1">
    <source>
        <dbReference type="ARBA" id="ARBA00022679"/>
    </source>
</evidence>
<dbReference type="PANTHER" id="PTHR48207">
    <property type="entry name" value="SUCCINATE--HYDROXYMETHYLGLUTARATE COA-TRANSFERASE"/>
    <property type="match status" value="1"/>
</dbReference>
<proteinExistence type="predicted"/>